<dbReference type="GO" id="GO:0005774">
    <property type="term" value="C:vacuolar membrane"/>
    <property type="evidence" value="ECO:0007669"/>
    <property type="project" value="TreeGrafter"/>
</dbReference>
<evidence type="ECO:0000313" key="3">
    <source>
        <dbReference type="Proteomes" id="UP000271974"/>
    </source>
</evidence>
<dbReference type="Pfam" id="PF06218">
    <property type="entry name" value="NPR2"/>
    <property type="match status" value="2"/>
</dbReference>
<dbReference type="GO" id="GO:1990130">
    <property type="term" value="C:GATOR1 complex"/>
    <property type="evidence" value="ECO:0007669"/>
    <property type="project" value="TreeGrafter"/>
</dbReference>
<gene>
    <name evidence="2" type="ORF">EGW08_006157</name>
</gene>
<dbReference type="GO" id="GO:0034198">
    <property type="term" value="P:cellular response to amino acid starvation"/>
    <property type="evidence" value="ECO:0007669"/>
    <property type="project" value="TreeGrafter"/>
</dbReference>
<evidence type="ECO:0008006" key="4">
    <source>
        <dbReference type="Google" id="ProtNLM"/>
    </source>
</evidence>
<dbReference type="GO" id="GO:1904262">
    <property type="term" value="P:negative regulation of TORC1 signaling"/>
    <property type="evidence" value="ECO:0007669"/>
    <property type="project" value="TreeGrafter"/>
</dbReference>
<evidence type="ECO:0000313" key="2">
    <source>
        <dbReference type="EMBL" id="RUS86064.1"/>
    </source>
</evidence>
<name>A0A433TWU0_ELYCH</name>
<dbReference type="AlphaFoldDB" id="A0A433TWU0"/>
<organism evidence="2 3">
    <name type="scientific">Elysia chlorotica</name>
    <name type="common">Eastern emerald elysia</name>
    <name type="synonym">Sea slug</name>
    <dbReference type="NCBI Taxonomy" id="188477"/>
    <lineage>
        <taxon>Eukaryota</taxon>
        <taxon>Metazoa</taxon>
        <taxon>Spiralia</taxon>
        <taxon>Lophotrochozoa</taxon>
        <taxon>Mollusca</taxon>
        <taxon>Gastropoda</taxon>
        <taxon>Heterobranchia</taxon>
        <taxon>Euthyneura</taxon>
        <taxon>Panpulmonata</taxon>
        <taxon>Sacoglossa</taxon>
        <taxon>Placobranchoidea</taxon>
        <taxon>Plakobranchidae</taxon>
        <taxon>Elysia</taxon>
    </lineage>
</organism>
<keyword evidence="3" id="KW-1185">Reference proteome</keyword>
<dbReference type="InterPro" id="IPR009348">
    <property type="entry name" value="NPR2-like"/>
</dbReference>
<dbReference type="EMBL" id="RQTK01000151">
    <property type="protein sequence ID" value="RUS86064.1"/>
    <property type="molecule type" value="Genomic_DNA"/>
</dbReference>
<dbReference type="PANTHER" id="PTHR12991:SF10">
    <property type="entry name" value="GATOR COMPLEX PROTEIN NPRL2"/>
    <property type="match status" value="1"/>
</dbReference>
<dbReference type="Proteomes" id="UP000271974">
    <property type="component" value="Unassembled WGS sequence"/>
</dbReference>
<protein>
    <recommendedName>
        <fullName evidence="4">Nitrogen permease regulator 2-like protein</fullName>
    </recommendedName>
</protein>
<accession>A0A433TWU0</accession>
<comment type="caution">
    <text evidence="2">The sequence shown here is derived from an EMBL/GenBank/DDBJ whole genome shotgun (WGS) entry which is preliminary data.</text>
</comment>
<dbReference type="STRING" id="188477.A0A433TWU0"/>
<evidence type="ECO:0000256" key="1">
    <source>
        <dbReference type="ARBA" id="ARBA00008433"/>
    </source>
</evidence>
<comment type="similarity">
    <text evidence="1">Belongs to the NPR2 family.</text>
</comment>
<dbReference type="PANTHER" id="PTHR12991">
    <property type="entry name" value="NITROGEN PERMEASE REGULATOR 2/TUMOR SUPPRESSOR CANDIDATE 4"/>
    <property type="match status" value="1"/>
</dbReference>
<sequence length="386" mass="44471">MRSRAKMIKCIFLSEFHHTQGPIISHQVPKDYVSKEIFDSIHNFIITKSELQNRLIIVSSFGLKYVGCPIYIENTKYKRNAFIFNVCFVFEDETDTSPYGPLVKKLANYLTQLEIELEFLSGSENNENVPQFLKQVLHGLNHEKCCNINMATSCTVHLKLATSIHEPIAVEDHDVPCLIVPRDVMSKHQWDLTTQQVLHYVDGLSHVKKIAAEADVELNLVKANLQNLLYNKFITMVSIFQYSNVYTVTRNINKLIEDTHLQKECIKFVSKSDRSPPEFRDVYMMYCAFTPGTTVKTLCTRQINPHALKIDERKLVQFGLMKGLLRRMQKYPIALPGEPITSRIQPLLPWLDGRHNFDQISCETGISHHELDDKIEADDSIVVCWK</sequence>
<reference evidence="2 3" key="1">
    <citation type="submission" date="2019-01" db="EMBL/GenBank/DDBJ databases">
        <title>A draft genome assembly of the solar-powered sea slug Elysia chlorotica.</title>
        <authorList>
            <person name="Cai H."/>
            <person name="Li Q."/>
            <person name="Fang X."/>
            <person name="Li J."/>
            <person name="Curtis N.E."/>
            <person name="Altenburger A."/>
            <person name="Shibata T."/>
            <person name="Feng M."/>
            <person name="Maeda T."/>
            <person name="Schwartz J.A."/>
            <person name="Shigenobu S."/>
            <person name="Lundholm N."/>
            <person name="Nishiyama T."/>
            <person name="Yang H."/>
            <person name="Hasebe M."/>
            <person name="Li S."/>
            <person name="Pierce S.K."/>
            <person name="Wang J."/>
        </authorList>
    </citation>
    <scope>NUCLEOTIDE SEQUENCE [LARGE SCALE GENOMIC DNA]</scope>
    <source>
        <strain evidence="2">EC2010</strain>
        <tissue evidence="2">Whole organism of an adult</tissue>
    </source>
</reference>
<dbReference type="GO" id="GO:0005096">
    <property type="term" value="F:GTPase activator activity"/>
    <property type="evidence" value="ECO:0007669"/>
    <property type="project" value="TreeGrafter"/>
</dbReference>
<dbReference type="OrthoDB" id="338854at2759"/>
<dbReference type="GO" id="GO:0010508">
    <property type="term" value="P:positive regulation of autophagy"/>
    <property type="evidence" value="ECO:0007669"/>
    <property type="project" value="TreeGrafter"/>
</dbReference>
<proteinExistence type="inferred from homology"/>